<keyword evidence="3" id="KW-1185">Reference proteome</keyword>
<evidence type="ECO:0000313" key="3">
    <source>
        <dbReference type="Proteomes" id="UP000051166"/>
    </source>
</evidence>
<dbReference type="CDD" id="cd05267">
    <property type="entry name" value="SDR_a6"/>
    <property type="match status" value="1"/>
</dbReference>
<reference evidence="2 3" key="1">
    <citation type="journal article" date="2015" name="Genome Announc.">
        <title>Expanding the biotechnology potential of lactobacilli through comparative genomics of 213 strains and associated genera.</title>
        <authorList>
            <person name="Sun Z."/>
            <person name="Harris H.M."/>
            <person name="McCann A."/>
            <person name="Guo C."/>
            <person name="Argimon S."/>
            <person name="Zhang W."/>
            <person name="Yang X."/>
            <person name="Jeffery I.B."/>
            <person name="Cooney J.C."/>
            <person name="Kagawa T.F."/>
            <person name="Liu W."/>
            <person name="Song Y."/>
            <person name="Salvetti E."/>
            <person name="Wrobel A."/>
            <person name="Rasinkangas P."/>
            <person name="Parkhill J."/>
            <person name="Rea M.C."/>
            <person name="O'Sullivan O."/>
            <person name="Ritari J."/>
            <person name="Douillard F.P."/>
            <person name="Paul Ross R."/>
            <person name="Yang R."/>
            <person name="Briner A.E."/>
            <person name="Felis G.E."/>
            <person name="de Vos W.M."/>
            <person name="Barrangou R."/>
            <person name="Klaenhammer T.R."/>
            <person name="Caufield P.W."/>
            <person name="Cui Y."/>
            <person name="Zhang H."/>
            <person name="O'Toole P.W."/>
        </authorList>
    </citation>
    <scope>NUCLEOTIDE SEQUENCE [LARGE SCALE GENOMIC DNA]</scope>
    <source>
        <strain evidence="2 3">DSM 16230</strain>
    </source>
</reference>
<dbReference type="SUPFAM" id="SSF51735">
    <property type="entry name" value="NAD(P)-binding Rossmann-fold domains"/>
    <property type="match status" value="1"/>
</dbReference>
<name>A0A0R1V2P9_9LACO</name>
<evidence type="ECO:0000259" key="1">
    <source>
        <dbReference type="Pfam" id="PF13460"/>
    </source>
</evidence>
<comment type="caution">
    <text evidence="2">The sequence shown here is derived from an EMBL/GenBank/DDBJ whole genome shotgun (WGS) entry which is preliminary data.</text>
</comment>
<protein>
    <submittedName>
        <fullName evidence="2">Saccharopine dehydrogenase related protein</fullName>
    </submittedName>
</protein>
<evidence type="ECO:0000313" key="2">
    <source>
        <dbReference type="EMBL" id="KRL99428.1"/>
    </source>
</evidence>
<dbReference type="AlphaFoldDB" id="A0A0R1V2P9"/>
<dbReference type="Pfam" id="PF13460">
    <property type="entry name" value="NAD_binding_10"/>
    <property type="match status" value="1"/>
</dbReference>
<dbReference type="PATRIC" id="fig|1423801.4.peg.125"/>
<dbReference type="PANTHER" id="PTHR15020">
    <property type="entry name" value="FLAVIN REDUCTASE-RELATED"/>
    <property type="match status" value="1"/>
</dbReference>
<dbReference type="STRING" id="1423801.FD50_GL000124"/>
<proteinExistence type="predicted"/>
<accession>A0A0R1V2P9</accession>
<dbReference type="EMBL" id="AZFQ01000026">
    <property type="protein sequence ID" value="KRL99428.1"/>
    <property type="molecule type" value="Genomic_DNA"/>
</dbReference>
<sequence>MKRVIILGAAGQIAKLVEPMLLTQHDVRLTLFLRHPEKLTDSALDKKRIKIITGDCTHYTELVAALADQDIVYANLAGKDIETQAETVVKAMRAQGLRRLIWISTLGIYDEVPGEFGQWNRDMLGGYLEAYSAAAAIIEHSVLDYTLIRPAWLQDKDEVNYEITSKKEPFKGTEVSRKSVAALVASLVADPTAYVRQSIGIDKPGTTGARPLWYAK</sequence>
<dbReference type="InterPro" id="IPR016040">
    <property type="entry name" value="NAD(P)-bd_dom"/>
</dbReference>
<dbReference type="GeneID" id="98307588"/>
<dbReference type="InterPro" id="IPR036291">
    <property type="entry name" value="NAD(P)-bd_dom_sf"/>
</dbReference>
<dbReference type="RefSeq" id="WP_056960240.1">
    <property type="nucleotide sequence ID" value="NZ_AZFQ01000026.1"/>
</dbReference>
<gene>
    <name evidence="2" type="ORF">FD50_GL000124</name>
</gene>
<dbReference type="Proteomes" id="UP000051166">
    <property type="component" value="Unassembled WGS sequence"/>
</dbReference>
<organism evidence="2 3">
    <name type="scientific">Liquorilactobacillus satsumensis DSM 16230 = JCM 12392</name>
    <dbReference type="NCBI Taxonomy" id="1423801"/>
    <lineage>
        <taxon>Bacteria</taxon>
        <taxon>Bacillati</taxon>
        <taxon>Bacillota</taxon>
        <taxon>Bacilli</taxon>
        <taxon>Lactobacillales</taxon>
        <taxon>Lactobacillaceae</taxon>
        <taxon>Liquorilactobacillus</taxon>
    </lineage>
</organism>
<dbReference type="OrthoDB" id="9803892at2"/>
<dbReference type="Gene3D" id="3.40.50.720">
    <property type="entry name" value="NAD(P)-binding Rossmann-like Domain"/>
    <property type="match status" value="1"/>
</dbReference>
<feature type="domain" description="NAD(P)-binding" evidence="1">
    <location>
        <begin position="8"/>
        <end position="191"/>
    </location>
</feature>
<dbReference type="PANTHER" id="PTHR15020:SF50">
    <property type="entry name" value="UPF0659 PROTEIN YMR090W"/>
    <property type="match status" value="1"/>
</dbReference>